<comment type="caution">
    <text evidence="2">The sequence shown here is derived from an EMBL/GenBank/DDBJ whole genome shotgun (WGS) entry which is preliminary data.</text>
</comment>
<organism evidence="2 3">
    <name type="scientific">Kutzneria buriramensis</name>
    <dbReference type="NCBI Taxonomy" id="1045776"/>
    <lineage>
        <taxon>Bacteria</taxon>
        <taxon>Bacillati</taxon>
        <taxon>Actinomycetota</taxon>
        <taxon>Actinomycetes</taxon>
        <taxon>Pseudonocardiales</taxon>
        <taxon>Pseudonocardiaceae</taxon>
        <taxon>Kutzneria</taxon>
    </lineage>
</organism>
<dbReference type="Pfam" id="PF19809">
    <property type="entry name" value="DUF6292"/>
    <property type="match status" value="1"/>
</dbReference>
<gene>
    <name evidence="2" type="ORF">BCF44_113236</name>
</gene>
<evidence type="ECO:0000313" key="2">
    <source>
        <dbReference type="EMBL" id="REH39381.1"/>
    </source>
</evidence>
<name>A0A3E0H7E6_9PSEU</name>
<keyword evidence="3" id="KW-1185">Reference proteome</keyword>
<dbReference type="Proteomes" id="UP000256269">
    <property type="component" value="Unassembled WGS sequence"/>
</dbReference>
<protein>
    <recommendedName>
        <fullName evidence="1">DUF6292 domain-containing protein</fullName>
    </recommendedName>
</protein>
<dbReference type="EMBL" id="QUNO01000013">
    <property type="protein sequence ID" value="REH39381.1"/>
    <property type="molecule type" value="Genomic_DNA"/>
</dbReference>
<accession>A0A3E0H7E6</accession>
<feature type="domain" description="DUF6292" evidence="1">
    <location>
        <begin position="16"/>
        <end position="101"/>
    </location>
</feature>
<evidence type="ECO:0000259" key="1">
    <source>
        <dbReference type="Pfam" id="PF19809"/>
    </source>
</evidence>
<sequence>MELDFDDSGLRDLRAYVRQVGAALGLRCDCACVLTERPVSVYLAVDGHLPRYPDRDVALLWDENSGWSAAVETYSGEDLIVVADMGPEVWPVPGRVAAWATRLLEPADSTPPRRVPVR</sequence>
<evidence type="ECO:0000313" key="3">
    <source>
        <dbReference type="Proteomes" id="UP000256269"/>
    </source>
</evidence>
<reference evidence="2 3" key="1">
    <citation type="submission" date="2018-08" db="EMBL/GenBank/DDBJ databases">
        <title>Genomic Encyclopedia of Archaeal and Bacterial Type Strains, Phase II (KMG-II): from individual species to whole genera.</title>
        <authorList>
            <person name="Goeker M."/>
        </authorList>
    </citation>
    <scope>NUCLEOTIDE SEQUENCE [LARGE SCALE GENOMIC DNA]</scope>
    <source>
        <strain evidence="2 3">DSM 45791</strain>
    </source>
</reference>
<dbReference type="InterPro" id="IPR046259">
    <property type="entry name" value="DUF6292"/>
</dbReference>
<dbReference type="AlphaFoldDB" id="A0A3E0H7E6"/>
<proteinExistence type="predicted"/>